<dbReference type="PANTHER" id="PTHR40626">
    <property type="entry name" value="MIP31509P"/>
    <property type="match status" value="1"/>
</dbReference>
<keyword evidence="10" id="KW-1185">Reference proteome</keyword>
<dbReference type="GO" id="GO:0000981">
    <property type="term" value="F:DNA-binding transcription factor activity, RNA polymerase II-specific"/>
    <property type="evidence" value="ECO:0007669"/>
    <property type="project" value="InterPro"/>
</dbReference>
<evidence type="ECO:0000256" key="3">
    <source>
        <dbReference type="ARBA" id="ARBA00022737"/>
    </source>
</evidence>
<keyword evidence="4" id="KW-0863">Zinc-finger</keyword>
<keyword evidence="2" id="KW-0479">Metal-binding</keyword>
<evidence type="ECO:0000256" key="6">
    <source>
        <dbReference type="ARBA" id="ARBA00023242"/>
    </source>
</evidence>
<dbReference type="GO" id="GO:0000785">
    <property type="term" value="C:chromatin"/>
    <property type="evidence" value="ECO:0007669"/>
    <property type="project" value="TreeGrafter"/>
</dbReference>
<proteinExistence type="predicted"/>
<dbReference type="Pfam" id="PF04082">
    <property type="entry name" value="Fungal_trans"/>
    <property type="match status" value="1"/>
</dbReference>
<dbReference type="PROSITE" id="PS50048">
    <property type="entry name" value="ZN2_CY6_FUNGAL_2"/>
    <property type="match status" value="1"/>
</dbReference>
<evidence type="ECO:0000313" key="10">
    <source>
        <dbReference type="Proteomes" id="UP000295083"/>
    </source>
</evidence>
<reference evidence="9 10" key="1">
    <citation type="submission" date="2018-11" db="EMBL/GenBank/DDBJ databases">
        <title>Genome sequence and assembly of Colletotrichum spinosum.</title>
        <authorList>
            <person name="Gan P."/>
            <person name="Shirasu K."/>
        </authorList>
    </citation>
    <scope>NUCLEOTIDE SEQUENCE [LARGE SCALE GENOMIC DNA]</scope>
    <source>
        <strain evidence="9 10">CBS 515.97</strain>
    </source>
</reference>
<evidence type="ECO:0000256" key="1">
    <source>
        <dbReference type="ARBA" id="ARBA00004123"/>
    </source>
</evidence>
<dbReference type="InterPro" id="IPR036864">
    <property type="entry name" value="Zn2-C6_fun-type_DNA-bd_sf"/>
</dbReference>
<feature type="domain" description="Zn(2)-C6 fungal-type" evidence="8">
    <location>
        <begin position="93"/>
        <end position="122"/>
    </location>
</feature>
<dbReference type="PANTHER" id="PTHR40626:SF1">
    <property type="entry name" value="TRANSCRIPTION FACTOR WITH C2H2 AND ZN(2)-CYS(6) DNA BINDING DOMAIN (EUROFUNG)"/>
    <property type="match status" value="1"/>
</dbReference>
<dbReference type="InterPro" id="IPR001138">
    <property type="entry name" value="Zn2Cys6_DnaBD"/>
</dbReference>
<dbReference type="GO" id="GO:0006351">
    <property type="term" value="P:DNA-templated transcription"/>
    <property type="evidence" value="ECO:0007669"/>
    <property type="project" value="InterPro"/>
</dbReference>
<dbReference type="GO" id="GO:0005634">
    <property type="term" value="C:nucleus"/>
    <property type="evidence" value="ECO:0007669"/>
    <property type="project" value="UniProtKB-SubCell"/>
</dbReference>
<name>A0A4R8Q8K7_9PEZI</name>
<dbReference type="Proteomes" id="UP000295083">
    <property type="component" value="Unassembled WGS sequence"/>
</dbReference>
<comment type="subcellular location">
    <subcellularLocation>
        <location evidence="1">Nucleus</location>
    </subcellularLocation>
</comment>
<evidence type="ECO:0000256" key="4">
    <source>
        <dbReference type="ARBA" id="ARBA00022771"/>
    </source>
</evidence>
<feature type="compositionally biased region" description="Polar residues" evidence="7">
    <location>
        <begin position="130"/>
        <end position="143"/>
    </location>
</feature>
<dbReference type="InterPro" id="IPR007219">
    <property type="entry name" value="XnlR_reg_dom"/>
</dbReference>
<dbReference type="SUPFAM" id="SSF57701">
    <property type="entry name" value="Zn2/Cys6 DNA-binding domain"/>
    <property type="match status" value="1"/>
</dbReference>
<evidence type="ECO:0000256" key="5">
    <source>
        <dbReference type="ARBA" id="ARBA00022833"/>
    </source>
</evidence>
<accession>A0A4R8Q8K7</accession>
<dbReference type="SMART" id="SM00066">
    <property type="entry name" value="GAL4"/>
    <property type="match status" value="1"/>
</dbReference>
<comment type="caution">
    <text evidence="9">The sequence shown here is derived from an EMBL/GenBank/DDBJ whole genome shotgun (WGS) entry which is preliminary data.</text>
</comment>
<gene>
    <name evidence="9" type="primary">MFS2-6</name>
    <name evidence="9" type="ORF">C8035_v003438</name>
</gene>
<evidence type="ECO:0000256" key="7">
    <source>
        <dbReference type="SAM" id="MobiDB-lite"/>
    </source>
</evidence>
<dbReference type="GO" id="GO:0008270">
    <property type="term" value="F:zinc ion binding"/>
    <property type="evidence" value="ECO:0007669"/>
    <property type="project" value="UniProtKB-KW"/>
</dbReference>
<evidence type="ECO:0000313" key="9">
    <source>
        <dbReference type="EMBL" id="TDZ30103.1"/>
    </source>
</evidence>
<keyword evidence="3" id="KW-0677">Repeat</keyword>
<dbReference type="InterPro" id="IPR051059">
    <property type="entry name" value="VerF-like"/>
</dbReference>
<dbReference type="CDD" id="cd12148">
    <property type="entry name" value="fungal_TF_MHR"/>
    <property type="match status" value="1"/>
</dbReference>
<organism evidence="9 10">
    <name type="scientific">Colletotrichum spinosum</name>
    <dbReference type="NCBI Taxonomy" id="1347390"/>
    <lineage>
        <taxon>Eukaryota</taxon>
        <taxon>Fungi</taxon>
        <taxon>Dikarya</taxon>
        <taxon>Ascomycota</taxon>
        <taxon>Pezizomycotina</taxon>
        <taxon>Sordariomycetes</taxon>
        <taxon>Hypocreomycetidae</taxon>
        <taxon>Glomerellales</taxon>
        <taxon>Glomerellaceae</taxon>
        <taxon>Colletotrichum</taxon>
        <taxon>Colletotrichum orbiculare species complex</taxon>
    </lineage>
</organism>
<dbReference type="EMBL" id="QAPG01000146">
    <property type="protein sequence ID" value="TDZ30103.1"/>
    <property type="molecule type" value="Genomic_DNA"/>
</dbReference>
<keyword evidence="5" id="KW-0862">Zinc</keyword>
<evidence type="ECO:0000259" key="8">
    <source>
        <dbReference type="PROSITE" id="PS50048"/>
    </source>
</evidence>
<sequence length="645" mass="71883">MVACGKGIGGAIATAIWTGTFRENLSKYLPTSELSKLDQIYGSLDVQSSYAVGTFARTAIDRADVCRKHALHCPSKPSNESVPNLKRGQKPRACDACFHSKQSCDTSDPCERCVARKLSCTYRRLDEGSESSVPSSAVETPTNSDDKDKDRTKITVAFLLGLTNPNSENILEFLASEAAARTEGDGLDPNVRPDTSSQLMSNNVNMSMPTDQDFAAWLPFPFVAGFVPESIDYFYSMTEPSTAPVSIPPSPFDPKELENRVTVIVSELNQLHINLATSDPWYDGQFDLTTALSVLSPENLCAWAATFFRVSHIDFPIVHRPDFGTCRTTRPLLLVVGISGAIRSPPSDDVLAARGFLGLVEEYIFRALQRLLPHDSTPEYTHELEESMQAALMIHSVQFFRNDTATRRKNRTQRLPVLVSAMRCLGLAQTRHAPLFQYESFVRNESRIRLATWLALADWQQSGMFNVPSMITPSEMTCGLPCPLELWDSKDASEYFELAQRHDLNPARRIVSVKHCIDALMSDHFNGMGNFPFQDVNGSDLQILIFGINSMVLSSNLMGVLPSCQHSILRAVSRWESMWEAVRGRMDPAVLEKSGMVRYNTELGWAARQIIKVAISGDRSSAYMQKVGHDSLVELHEFVRQYRDV</sequence>
<dbReference type="AlphaFoldDB" id="A0A4R8Q8K7"/>
<feature type="region of interest" description="Disordered" evidence="7">
    <location>
        <begin position="128"/>
        <end position="149"/>
    </location>
</feature>
<dbReference type="GO" id="GO:0000978">
    <property type="term" value="F:RNA polymerase II cis-regulatory region sequence-specific DNA binding"/>
    <property type="evidence" value="ECO:0007669"/>
    <property type="project" value="InterPro"/>
</dbReference>
<dbReference type="Pfam" id="PF00172">
    <property type="entry name" value="Zn_clus"/>
    <property type="match status" value="1"/>
</dbReference>
<protein>
    <submittedName>
        <fullName evidence="9">MFS siderochrome iron transporter 1</fullName>
    </submittedName>
</protein>
<evidence type="ECO:0000256" key="2">
    <source>
        <dbReference type="ARBA" id="ARBA00022723"/>
    </source>
</evidence>
<keyword evidence="6" id="KW-0539">Nucleus</keyword>
<dbReference type="Gene3D" id="4.10.240.10">
    <property type="entry name" value="Zn(2)-C6 fungal-type DNA-binding domain"/>
    <property type="match status" value="1"/>
</dbReference>
<dbReference type="CDD" id="cd00067">
    <property type="entry name" value="GAL4"/>
    <property type="match status" value="1"/>
</dbReference>